<accession>A0ABQ9XNV6</accession>
<dbReference type="SUPFAM" id="SSF48371">
    <property type="entry name" value="ARM repeat"/>
    <property type="match status" value="1"/>
</dbReference>
<dbReference type="Gene3D" id="1.25.10.10">
    <property type="entry name" value="Leucine-rich Repeat Variant"/>
    <property type="match status" value="1"/>
</dbReference>
<organism evidence="1 2">
    <name type="scientific">Blattamonas nauphoetae</name>
    <dbReference type="NCBI Taxonomy" id="2049346"/>
    <lineage>
        <taxon>Eukaryota</taxon>
        <taxon>Metamonada</taxon>
        <taxon>Preaxostyla</taxon>
        <taxon>Oxymonadida</taxon>
        <taxon>Blattamonas</taxon>
    </lineage>
</organism>
<gene>
    <name evidence="1" type="ORF">BLNAU_12017</name>
</gene>
<comment type="caution">
    <text evidence="1">The sequence shown here is derived from an EMBL/GenBank/DDBJ whole genome shotgun (WGS) entry which is preliminary data.</text>
</comment>
<dbReference type="EMBL" id="JARBJD010000096">
    <property type="protein sequence ID" value="KAK2953028.1"/>
    <property type="molecule type" value="Genomic_DNA"/>
</dbReference>
<sequence length="299" mass="33787">MKLQPVLDVSLEAKAVNFLKSVETQNQFDEDIFLTSHGQTTAGSSTNFVQSIVVLISSPSQAIATAAMKLLARLIEWCSHQHRLALVKADLIPQLIASLNPQSLSFTEAVDIHINVMKSLTNSLWLGTPDGLTFLKIEDRDGQQAVHKTIFQQVVAPSEKYIWHLCVNRFSIIDGDQSFSFLQLLTYLLKLSPYFQPSTEFLIRVPVILTIPSCLTFFKHARSIYWFLYLMVKAQLEWNMEGGEVRQTGKTILRMLRMEGIEDILEKKLRNDENGTQGGQIVTDSINLNNLLGMNIRAF</sequence>
<name>A0ABQ9XNV6_9EUKA</name>
<dbReference type="InterPro" id="IPR011989">
    <property type="entry name" value="ARM-like"/>
</dbReference>
<dbReference type="InterPro" id="IPR016024">
    <property type="entry name" value="ARM-type_fold"/>
</dbReference>
<dbReference type="Proteomes" id="UP001281761">
    <property type="component" value="Unassembled WGS sequence"/>
</dbReference>
<proteinExistence type="predicted"/>
<evidence type="ECO:0000313" key="2">
    <source>
        <dbReference type="Proteomes" id="UP001281761"/>
    </source>
</evidence>
<reference evidence="1 2" key="1">
    <citation type="journal article" date="2022" name="bioRxiv">
        <title>Genomics of Preaxostyla Flagellates Illuminates Evolutionary Transitions and the Path Towards Mitochondrial Loss.</title>
        <authorList>
            <person name="Novak L.V.F."/>
            <person name="Treitli S.C."/>
            <person name="Pyrih J."/>
            <person name="Halakuc P."/>
            <person name="Pipaliya S.V."/>
            <person name="Vacek V."/>
            <person name="Brzon O."/>
            <person name="Soukal P."/>
            <person name="Eme L."/>
            <person name="Dacks J.B."/>
            <person name="Karnkowska A."/>
            <person name="Elias M."/>
            <person name="Hampl V."/>
        </authorList>
    </citation>
    <scope>NUCLEOTIDE SEQUENCE [LARGE SCALE GENOMIC DNA]</scope>
    <source>
        <strain evidence="1">NAU3</strain>
        <tissue evidence="1">Gut</tissue>
    </source>
</reference>
<keyword evidence="2" id="KW-1185">Reference proteome</keyword>
<protein>
    <submittedName>
        <fullName evidence="1">Uncharacterized protein</fullName>
    </submittedName>
</protein>
<evidence type="ECO:0000313" key="1">
    <source>
        <dbReference type="EMBL" id="KAK2953028.1"/>
    </source>
</evidence>